<dbReference type="InterPro" id="IPR025657">
    <property type="entry name" value="RadC_JAB"/>
</dbReference>
<keyword evidence="6" id="KW-0482">Metalloprotease</keyword>
<dbReference type="RefSeq" id="WP_089284432.1">
    <property type="nucleotide sequence ID" value="NZ_FZOJ01000025.1"/>
</dbReference>
<dbReference type="PROSITE" id="PS50249">
    <property type="entry name" value="MPN"/>
    <property type="match status" value="1"/>
</dbReference>
<gene>
    <name evidence="8" type="ORF">SAMN05446037_102520</name>
</gene>
<dbReference type="AlphaFoldDB" id="A0A239I2R3"/>
<proteinExistence type="inferred from homology"/>
<dbReference type="CDD" id="cd08071">
    <property type="entry name" value="MPN_DUF2466"/>
    <property type="match status" value="1"/>
</dbReference>
<evidence type="ECO:0000256" key="4">
    <source>
        <dbReference type="ARBA" id="ARBA00022801"/>
    </source>
</evidence>
<protein>
    <submittedName>
        <fullName evidence="8">DNA repair protein RadC</fullName>
    </submittedName>
</protein>
<sequence>MKQDILHTENFLKGLTTLTGLPYKKVQRYVKENNPFNILEHPHIMEPNEKQLEKIGLLNEFISSYNILKIYESNEKVVLNSSTLSGQYFLALLGGMKDKERFMVAFLDSGNSIIETKTMSEGSIGQTAVYPREILKYALACDCNAMILAHNHPGGSKSFSPEDKALTQRIVDIFHPLEIKVLDHIVVSGASYSSMAEKGILPHQCRGTANYEEIVLGPIPVEEKWNGVNHTHSR</sequence>
<reference evidence="8 9" key="1">
    <citation type="submission" date="2017-06" db="EMBL/GenBank/DDBJ databases">
        <authorList>
            <person name="Kim H.J."/>
            <person name="Triplett B.A."/>
        </authorList>
    </citation>
    <scope>NUCLEOTIDE SEQUENCE [LARGE SCALE GENOMIC DNA]</scope>
    <source>
        <strain evidence="8 9">SCA</strain>
    </source>
</reference>
<comment type="similarity">
    <text evidence="1">Belongs to the UPF0758 family.</text>
</comment>
<dbReference type="Proteomes" id="UP000198304">
    <property type="component" value="Unassembled WGS sequence"/>
</dbReference>
<keyword evidence="3" id="KW-0479">Metal-binding</keyword>
<evidence type="ECO:0000256" key="3">
    <source>
        <dbReference type="ARBA" id="ARBA00022723"/>
    </source>
</evidence>
<dbReference type="PANTHER" id="PTHR30471">
    <property type="entry name" value="DNA REPAIR PROTEIN RADC"/>
    <property type="match status" value="1"/>
</dbReference>
<evidence type="ECO:0000259" key="7">
    <source>
        <dbReference type="PROSITE" id="PS50249"/>
    </source>
</evidence>
<feature type="domain" description="MPN" evidence="7">
    <location>
        <begin position="78"/>
        <end position="201"/>
    </location>
</feature>
<dbReference type="Pfam" id="PF04002">
    <property type="entry name" value="RadC"/>
    <property type="match status" value="1"/>
</dbReference>
<keyword evidence="2" id="KW-0645">Protease</keyword>
<keyword evidence="9" id="KW-1185">Reference proteome</keyword>
<dbReference type="PANTHER" id="PTHR30471:SF3">
    <property type="entry name" value="UPF0758 PROTEIN YEES-RELATED"/>
    <property type="match status" value="1"/>
</dbReference>
<evidence type="ECO:0000256" key="1">
    <source>
        <dbReference type="ARBA" id="ARBA00010243"/>
    </source>
</evidence>
<evidence type="ECO:0000256" key="6">
    <source>
        <dbReference type="ARBA" id="ARBA00023049"/>
    </source>
</evidence>
<dbReference type="Gene3D" id="3.40.140.10">
    <property type="entry name" value="Cytidine Deaminase, domain 2"/>
    <property type="match status" value="1"/>
</dbReference>
<dbReference type="GO" id="GO:0008237">
    <property type="term" value="F:metallopeptidase activity"/>
    <property type="evidence" value="ECO:0007669"/>
    <property type="project" value="UniProtKB-KW"/>
</dbReference>
<dbReference type="GO" id="GO:0006508">
    <property type="term" value="P:proteolysis"/>
    <property type="evidence" value="ECO:0007669"/>
    <property type="project" value="UniProtKB-KW"/>
</dbReference>
<evidence type="ECO:0000256" key="2">
    <source>
        <dbReference type="ARBA" id="ARBA00022670"/>
    </source>
</evidence>
<keyword evidence="5" id="KW-0862">Zinc</keyword>
<accession>A0A239I2R3</accession>
<evidence type="ECO:0000313" key="8">
    <source>
        <dbReference type="EMBL" id="SNS87558.1"/>
    </source>
</evidence>
<keyword evidence="4" id="KW-0378">Hydrolase</keyword>
<dbReference type="EMBL" id="FZOJ01000025">
    <property type="protein sequence ID" value="SNS87558.1"/>
    <property type="molecule type" value="Genomic_DNA"/>
</dbReference>
<dbReference type="InterPro" id="IPR001405">
    <property type="entry name" value="UPF0758"/>
</dbReference>
<evidence type="ECO:0000256" key="5">
    <source>
        <dbReference type="ARBA" id="ARBA00022833"/>
    </source>
</evidence>
<evidence type="ECO:0000313" key="9">
    <source>
        <dbReference type="Proteomes" id="UP000198304"/>
    </source>
</evidence>
<name>A0A239I2R3_9FIRM</name>
<dbReference type="InterPro" id="IPR037518">
    <property type="entry name" value="MPN"/>
</dbReference>
<dbReference type="OrthoDB" id="9804482at2"/>
<dbReference type="GO" id="GO:0046872">
    <property type="term" value="F:metal ion binding"/>
    <property type="evidence" value="ECO:0007669"/>
    <property type="project" value="UniProtKB-KW"/>
</dbReference>
<organism evidence="8 9">
    <name type="scientific">Anaerovirgula multivorans</name>
    <dbReference type="NCBI Taxonomy" id="312168"/>
    <lineage>
        <taxon>Bacteria</taxon>
        <taxon>Bacillati</taxon>
        <taxon>Bacillota</taxon>
        <taxon>Clostridia</taxon>
        <taxon>Peptostreptococcales</taxon>
        <taxon>Natronincolaceae</taxon>
        <taxon>Anaerovirgula</taxon>
    </lineage>
</organism>